<dbReference type="InterPro" id="IPR007050">
    <property type="entry name" value="HTH_bacterioopsin"/>
</dbReference>
<comment type="caution">
    <text evidence="3">The sequence shown here is derived from an EMBL/GenBank/DDBJ whole genome shotgun (WGS) entry which is preliminary data.</text>
</comment>
<organism evidence="3 4">
    <name type="scientific">Candidatus Marsarchaeota G1 archaeon OSP_D</name>
    <dbReference type="NCBI Taxonomy" id="1978155"/>
    <lineage>
        <taxon>Archaea</taxon>
        <taxon>Candidatus Marsarchaeota</taxon>
        <taxon>Candidatus Marsarchaeota group 1</taxon>
    </lineage>
</organism>
<keyword evidence="1" id="KW-0812">Transmembrane</keyword>
<name>A0A2R6ACM1_9ARCH</name>
<accession>A0A2R6ACM1</accession>
<sequence length="216" mass="25034">MIYYRMRVVYSLYYPACWACCLTTEFGVYTRFLYWKRYAHGIVEIVEVFGKDSGAVEKALNWLYNYPPASSVRVLSKTDDGRRVTLRVTIPPARCPLYTILAKYSSDKSSPVEEKVDSKGKVYWTLEVKNLRKANLIAKYIRQKSLTNQLEMKIIRGRPPSIDGLYVLKRALEEGYFDVPKKISARELSKKLGIPLSTFDTQLRRALKRVLSEVIR</sequence>
<dbReference type="Pfam" id="PF04967">
    <property type="entry name" value="HTH_10"/>
    <property type="match status" value="1"/>
</dbReference>
<evidence type="ECO:0000313" key="4">
    <source>
        <dbReference type="Proteomes" id="UP000240880"/>
    </source>
</evidence>
<dbReference type="Proteomes" id="UP000240880">
    <property type="component" value="Unassembled WGS sequence"/>
</dbReference>
<feature type="domain" description="HTH bat-type" evidence="2">
    <location>
        <begin position="167"/>
        <end position="211"/>
    </location>
</feature>
<keyword evidence="1" id="KW-1133">Transmembrane helix</keyword>
<gene>
    <name evidence="3" type="ORF">B9Q01_02350</name>
</gene>
<protein>
    <recommendedName>
        <fullName evidence="2">HTH bat-type domain-containing protein</fullName>
    </recommendedName>
</protein>
<evidence type="ECO:0000256" key="1">
    <source>
        <dbReference type="SAM" id="Phobius"/>
    </source>
</evidence>
<dbReference type="EMBL" id="NEXC01000008">
    <property type="protein sequence ID" value="PSN84085.1"/>
    <property type="molecule type" value="Genomic_DNA"/>
</dbReference>
<keyword evidence="1" id="KW-0472">Membrane</keyword>
<reference evidence="3 4" key="1">
    <citation type="submission" date="2017-04" db="EMBL/GenBank/DDBJ databases">
        <title>Novel microbial lineages endemic to geothermal iron-oxide mats fill important gaps in the evolutionary history of Archaea.</title>
        <authorList>
            <person name="Jay Z.J."/>
            <person name="Beam J.P."/>
            <person name="Dlakic M."/>
            <person name="Rusch D.B."/>
            <person name="Kozubal M.A."/>
            <person name="Inskeep W.P."/>
        </authorList>
    </citation>
    <scope>NUCLEOTIDE SEQUENCE [LARGE SCALE GENOMIC DNA]</scope>
    <source>
        <strain evidence="3">OSP_D</strain>
    </source>
</reference>
<evidence type="ECO:0000259" key="2">
    <source>
        <dbReference type="Pfam" id="PF04967"/>
    </source>
</evidence>
<evidence type="ECO:0000313" key="3">
    <source>
        <dbReference type="EMBL" id="PSN84085.1"/>
    </source>
</evidence>
<dbReference type="PANTHER" id="PTHR34236:SF1">
    <property type="entry name" value="DIMETHYL SULFOXIDE REDUCTASE TRANSCRIPTIONAL ACTIVATOR"/>
    <property type="match status" value="1"/>
</dbReference>
<feature type="transmembrane region" description="Helical" evidence="1">
    <location>
        <begin position="12"/>
        <end position="34"/>
    </location>
</feature>
<dbReference type="PANTHER" id="PTHR34236">
    <property type="entry name" value="DIMETHYL SULFOXIDE REDUCTASE TRANSCRIPTIONAL ACTIVATOR"/>
    <property type="match status" value="1"/>
</dbReference>
<dbReference type="AlphaFoldDB" id="A0A2R6ACM1"/>
<proteinExistence type="predicted"/>